<evidence type="ECO:0000256" key="1">
    <source>
        <dbReference type="ARBA" id="ARBA00022614"/>
    </source>
</evidence>
<evidence type="ECO:0000256" key="2">
    <source>
        <dbReference type="ARBA" id="ARBA00022737"/>
    </source>
</evidence>
<evidence type="ECO:0000313" key="5">
    <source>
        <dbReference type="Proteomes" id="UP000682005"/>
    </source>
</evidence>
<gene>
    <name evidence="4" type="ORF">J5A51_12195</name>
</gene>
<keyword evidence="2" id="KW-0677">Repeat</keyword>
<accession>A0ABX7XYR6</accession>
<feature type="chain" id="PRO_5046248258" description="Internalin" evidence="3">
    <location>
        <begin position="24"/>
        <end position="536"/>
    </location>
</feature>
<sequence>MNARLLKVLFVLLVCCSSLHVKAEPIVKFKPKSDKVVFRYSGSNVKITGAEKEKDYKGYTIYKTTPGVDVVLTGDLSSFNCNSPYVIGERISYLEIRDCPLLSEVNCGNNFISDLVIENCPKLRWLELSKNLLRGEVFDRLASSLPQCKQGELRFLKPNTGYRGKASYYTYENNYMTDEQIQKFRDRGWTPKIFTYQAGDKWVDYSELYTAYKWEEIEFKTNMAPGTEFEIEIQTGTAPSYFELKNLTCSNLYMLNAPVPLKMKYTGTDGKFSVRGICISGFEIGTEAEITDFSCSNPASMIYISCNNQALSSIDLSKYENLKDLTLKYNFLQELDLSQLPKLYNLTCTGNLLTRLDVRNNPDLHFLKCDDNMITSLDISQNKKLGMLNVSHNNLTELDISNNPRLEEIGVAVNNIKREKMDEIVNHLVQAPTGKKRYLYPYDTRYASQGFPEGNECSKESMKKAKDLGWFVFTFNDKGKRIEFEGTDIVNSIDMIQDESDTVAEIYDLQGRRRASMARGVNIVKMKNGAVHKVVK</sequence>
<evidence type="ECO:0000313" key="4">
    <source>
        <dbReference type="EMBL" id="QUB86816.1"/>
    </source>
</evidence>
<evidence type="ECO:0008006" key="6">
    <source>
        <dbReference type="Google" id="ProtNLM"/>
    </source>
</evidence>
<dbReference type="PANTHER" id="PTHR47566:SF1">
    <property type="entry name" value="PROTEIN NUD1"/>
    <property type="match status" value="1"/>
</dbReference>
<dbReference type="InterPro" id="IPR032675">
    <property type="entry name" value="LRR_dom_sf"/>
</dbReference>
<dbReference type="Proteomes" id="UP000682005">
    <property type="component" value="Chromosome 1"/>
</dbReference>
<dbReference type="SUPFAM" id="SSF52058">
    <property type="entry name" value="L domain-like"/>
    <property type="match status" value="1"/>
</dbReference>
<dbReference type="SUPFAM" id="SSF52047">
    <property type="entry name" value="RNI-like"/>
    <property type="match status" value="1"/>
</dbReference>
<protein>
    <recommendedName>
        <fullName evidence="6">Internalin</fullName>
    </recommendedName>
</protein>
<dbReference type="EMBL" id="CP072370">
    <property type="protein sequence ID" value="QUB86816.1"/>
    <property type="molecule type" value="Genomic_DNA"/>
</dbReference>
<dbReference type="RefSeq" id="WP_154663384.1">
    <property type="nucleotide sequence ID" value="NZ_CP012074.1"/>
</dbReference>
<keyword evidence="1" id="KW-0433">Leucine-rich repeat</keyword>
<name>A0ABX7XYR6_9BACT</name>
<dbReference type="PANTHER" id="PTHR47566">
    <property type="match status" value="1"/>
</dbReference>
<dbReference type="InterPro" id="IPR052574">
    <property type="entry name" value="CDIRP"/>
</dbReference>
<keyword evidence="3" id="KW-0732">Signal</keyword>
<keyword evidence="5" id="KW-1185">Reference proteome</keyword>
<dbReference type="Gene3D" id="3.80.10.10">
    <property type="entry name" value="Ribonuclease Inhibitor"/>
    <property type="match status" value="2"/>
</dbReference>
<feature type="signal peptide" evidence="3">
    <location>
        <begin position="1"/>
        <end position="23"/>
    </location>
</feature>
<proteinExistence type="predicted"/>
<reference evidence="4 5" key="1">
    <citation type="submission" date="2021-03" db="EMBL/GenBank/DDBJ databases">
        <title>Human Oral Microbial Genomes.</title>
        <authorList>
            <person name="Johnston C.D."/>
            <person name="Chen T."/>
            <person name="Dewhirst F.E."/>
        </authorList>
    </citation>
    <scope>NUCLEOTIDE SEQUENCE [LARGE SCALE GENOMIC DNA]</scope>
    <source>
        <strain evidence="4 5">W1435</strain>
    </source>
</reference>
<evidence type="ECO:0000256" key="3">
    <source>
        <dbReference type="SAM" id="SignalP"/>
    </source>
</evidence>
<organism evidence="4 5">
    <name type="scientific">Prevotella fusca JCM 17724</name>
    <dbReference type="NCBI Taxonomy" id="1236517"/>
    <lineage>
        <taxon>Bacteria</taxon>
        <taxon>Pseudomonadati</taxon>
        <taxon>Bacteroidota</taxon>
        <taxon>Bacteroidia</taxon>
        <taxon>Bacteroidales</taxon>
        <taxon>Prevotellaceae</taxon>
        <taxon>Prevotella</taxon>
    </lineage>
</organism>